<sequence length="74" mass="8090">MEQNKLITIKKYWDITEADLAKSLLDSASINCFLANANMVATYGLIANAMGGIELQVKESDAKKALEILNSITK</sequence>
<reference evidence="2 3" key="1">
    <citation type="journal article" date="2016" name="Nat. Commun.">
        <title>Thousands of microbial genomes shed light on interconnected biogeochemical processes in an aquifer system.</title>
        <authorList>
            <person name="Anantharaman K."/>
            <person name="Brown C.T."/>
            <person name="Hug L.A."/>
            <person name="Sharon I."/>
            <person name="Castelle C.J."/>
            <person name="Probst A.J."/>
            <person name="Thomas B.C."/>
            <person name="Singh A."/>
            <person name="Wilkins M.J."/>
            <person name="Karaoz U."/>
            <person name="Brodie E.L."/>
            <person name="Williams K.H."/>
            <person name="Hubbard S.S."/>
            <person name="Banfield J.F."/>
        </authorList>
    </citation>
    <scope>NUCLEOTIDE SEQUENCE [LARGE SCALE GENOMIC DNA]</scope>
</reference>
<evidence type="ECO:0000259" key="1">
    <source>
        <dbReference type="Pfam" id="PF09413"/>
    </source>
</evidence>
<dbReference type="InterPro" id="IPR011322">
    <property type="entry name" value="N-reg_PII-like_a/b"/>
</dbReference>
<dbReference type="Proteomes" id="UP000178349">
    <property type="component" value="Unassembled WGS sequence"/>
</dbReference>
<comment type="caution">
    <text evidence="2">The sequence shown here is derived from an EMBL/GenBank/DDBJ whole genome shotgun (WGS) entry which is preliminary data.</text>
</comment>
<organism evidence="2 3">
    <name type="scientific">Candidatus Magasanikbacteria bacterium RIFOXYC12_FULL_33_11</name>
    <dbReference type="NCBI Taxonomy" id="1798701"/>
    <lineage>
        <taxon>Bacteria</taxon>
        <taxon>Candidatus Magasanikiibacteriota</taxon>
    </lineage>
</organism>
<dbReference type="Gene3D" id="3.30.70.790">
    <property type="entry name" value="UreE, C-terminal domain"/>
    <property type="match status" value="1"/>
</dbReference>
<evidence type="ECO:0000313" key="2">
    <source>
        <dbReference type="EMBL" id="OGH86538.1"/>
    </source>
</evidence>
<protein>
    <recommendedName>
        <fullName evidence="1">DUF2007 domain-containing protein</fullName>
    </recommendedName>
</protein>
<dbReference type="SUPFAM" id="SSF54913">
    <property type="entry name" value="GlnB-like"/>
    <property type="match status" value="1"/>
</dbReference>
<proteinExistence type="predicted"/>
<dbReference type="InterPro" id="IPR018551">
    <property type="entry name" value="DUF2007"/>
</dbReference>
<evidence type="ECO:0000313" key="3">
    <source>
        <dbReference type="Proteomes" id="UP000178349"/>
    </source>
</evidence>
<feature type="domain" description="DUF2007" evidence="1">
    <location>
        <begin position="14"/>
        <end position="72"/>
    </location>
</feature>
<gene>
    <name evidence="2" type="ORF">A2493_03185</name>
</gene>
<dbReference type="Pfam" id="PF09413">
    <property type="entry name" value="DUF2007"/>
    <property type="match status" value="1"/>
</dbReference>
<dbReference type="EMBL" id="MFQW01000014">
    <property type="protein sequence ID" value="OGH86538.1"/>
    <property type="molecule type" value="Genomic_DNA"/>
</dbReference>
<name>A0A1F6NRR7_9BACT</name>
<accession>A0A1F6NRR7</accession>
<dbReference type="AlphaFoldDB" id="A0A1F6NRR7"/>